<dbReference type="PANTHER" id="PTHR10302:SF27">
    <property type="entry name" value="SINGLE-STRANDED DNA-BINDING PROTEIN"/>
    <property type="match status" value="1"/>
</dbReference>
<evidence type="ECO:0000313" key="4">
    <source>
        <dbReference type="EMBL" id="NYJ06973.1"/>
    </source>
</evidence>
<protein>
    <recommendedName>
        <fullName evidence="2">Single-stranded DNA-binding protein</fullName>
    </recommendedName>
</protein>
<sequence>MAKETLITVVGNVVKPPQKNRTASGSVTKFRVASTAQRFDKESQRWVDKKPLFLDVECWGELAGNVSHTVTKGDPVVVHGELFTDEWETDQGRRSKTVIRAASVAPDLTWGTAEFRRTARSGAPAQPEVTDPGELGEDVPADEDYPAGLSALYEVDSATVPEPALH</sequence>
<dbReference type="Gene3D" id="2.40.50.140">
    <property type="entry name" value="Nucleic acid-binding proteins"/>
    <property type="match status" value="1"/>
</dbReference>
<dbReference type="GO" id="GO:0003697">
    <property type="term" value="F:single-stranded DNA binding"/>
    <property type="evidence" value="ECO:0007669"/>
    <property type="project" value="InterPro"/>
</dbReference>
<dbReference type="PROSITE" id="PS50935">
    <property type="entry name" value="SSB"/>
    <property type="match status" value="1"/>
</dbReference>
<dbReference type="AlphaFoldDB" id="A0A853CLW9"/>
<dbReference type="CDD" id="cd04496">
    <property type="entry name" value="SSB_OBF"/>
    <property type="match status" value="1"/>
</dbReference>
<dbReference type="PANTHER" id="PTHR10302">
    <property type="entry name" value="SINGLE-STRANDED DNA-BINDING PROTEIN"/>
    <property type="match status" value="1"/>
</dbReference>
<evidence type="ECO:0000256" key="3">
    <source>
        <dbReference type="SAM" id="MobiDB-lite"/>
    </source>
</evidence>
<dbReference type="PIRSF" id="PIRSF002070">
    <property type="entry name" value="SSB"/>
    <property type="match status" value="1"/>
</dbReference>
<dbReference type="InterPro" id="IPR012340">
    <property type="entry name" value="NA-bd_OB-fold"/>
</dbReference>
<keyword evidence="5" id="KW-1185">Reference proteome</keyword>
<dbReference type="Pfam" id="PF00436">
    <property type="entry name" value="SSB"/>
    <property type="match status" value="1"/>
</dbReference>
<evidence type="ECO:0000313" key="5">
    <source>
        <dbReference type="Proteomes" id="UP000541969"/>
    </source>
</evidence>
<gene>
    <name evidence="4" type="ORF">GGQ55_003251</name>
</gene>
<dbReference type="GO" id="GO:0009295">
    <property type="term" value="C:nucleoid"/>
    <property type="evidence" value="ECO:0007669"/>
    <property type="project" value="TreeGrafter"/>
</dbReference>
<organism evidence="4 5">
    <name type="scientific">Petropleomorpha daqingensis</name>
    <dbReference type="NCBI Taxonomy" id="2026353"/>
    <lineage>
        <taxon>Bacteria</taxon>
        <taxon>Bacillati</taxon>
        <taxon>Actinomycetota</taxon>
        <taxon>Actinomycetes</taxon>
        <taxon>Geodermatophilales</taxon>
        <taxon>Geodermatophilaceae</taxon>
        <taxon>Petropleomorpha</taxon>
    </lineage>
</organism>
<dbReference type="SUPFAM" id="SSF50249">
    <property type="entry name" value="Nucleic acid-binding proteins"/>
    <property type="match status" value="1"/>
</dbReference>
<evidence type="ECO:0000256" key="2">
    <source>
        <dbReference type="PIRNR" id="PIRNR002070"/>
    </source>
</evidence>
<name>A0A853CLW9_9ACTN</name>
<proteinExistence type="predicted"/>
<dbReference type="RefSeq" id="WP_179718466.1">
    <property type="nucleotide sequence ID" value="NZ_JACBZT010000001.1"/>
</dbReference>
<comment type="caution">
    <text evidence="4">The sequence shown here is derived from an EMBL/GenBank/DDBJ whole genome shotgun (WGS) entry which is preliminary data.</text>
</comment>
<reference evidence="4 5" key="1">
    <citation type="submission" date="2020-07" db="EMBL/GenBank/DDBJ databases">
        <title>Sequencing the genomes of 1000 actinobacteria strains.</title>
        <authorList>
            <person name="Klenk H.-P."/>
        </authorList>
    </citation>
    <scope>NUCLEOTIDE SEQUENCE [LARGE SCALE GENOMIC DNA]</scope>
    <source>
        <strain evidence="4 5">DSM 104001</strain>
    </source>
</reference>
<dbReference type="EMBL" id="JACBZT010000001">
    <property type="protein sequence ID" value="NYJ06973.1"/>
    <property type="molecule type" value="Genomic_DNA"/>
</dbReference>
<dbReference type="InterPro" id="IPR011344">
    <property type="entry name" value="ssDNA-bd"/>
</dbReference>
<dbReference type="Proteomes" id="UP000541969">
    <property type="component" value="Unassembled WGS sequence"/>
</dbReference>
<accession>A0A853CLW9</accession>
<dbReference type="InterPro" id="IPR000424">
    <property type="entry name" value="Primosome_PriB/ssb"/>
</dbReference>
<feature type="compositionally biased region" description="Acidic residues" evidence="3">
    <location>
        <begin position="134"/>
        <end position="145"/>
    </location>
</feature>
<evidence type="ECO:0000256" key="1">
    <source>
        <dbReference type="ARBA" id="ARBA00023125"/>
    </source>
</evidence>
<feature type="region of interest" description="Disordered" evidence="3">
    <location>
        <begin position="116"/>
        <end position="148"/>
    </location>
</feature>
<dbReference type="GO" id="GO:0006260">
    <property type="term" value="P:DNA replication"/>
    <property type="evidence" value="ECO:0007669"/>
    <property type="project" value="InterPro"/>
</dbReference>
<keyword evidence="1 2" id="KW-0238">DNA-binding</keyword>